<evidence type="ECO:0000259" key="8">
    <source>
        <dbReference type="Pfam" id="PF09104"/>
    </source>
</evidence>
<dbReference type="PANTHER" id="PTHR11289">
    <property type="entry name" value="BREAST CANCER TYPE 2 SUSCEPTIBILITY PROTEIN BRCA2"/>
    <property type="match status" value="1"/>
</dbReference>
<dbReference type="OrthoDB" id="21095at2759"/>
<dbReference type="Pfam" id="PF09104">
    <property type="entry name" value="BRCA-2_OB3"/>
    <property type="match status" value="1"/>
</dbReference>
<feature type="compositionally biased region" description="Basic and acidic residues" evidence="6">
    <location>
        <begin position="130"/>
        <end position="149"/>
    </location>
</feature>
<dbReference type="Proteomes" id="UP000322000">
    <property type="component" value="Chromosome 11"/>
</dbReference>
<feature type="region of interest" description="Disordered" evidence="6">
    <location>
        <begin position="2321"/>
        <end position="2363"/>
    </location>
</feature>
<evidence type="ECO:0000259" key="7">
    <source>
        <dbReference type="Pfam" id="PF09103"/>
    </source>
</evidence>
<keyword evidence="10" id="KW-1185">Reference proteome</keyword>
<keyword evidence="4" id="KW-0233">DNA recombination</keyword>
<keyword evidence="5" id="KW-0234">DNA repair</keyword>
<dbReference type="InterPro" id="IPR015187">
    <property type="entry name" value="BRCA2_OB_1"/>
</dbReference>
<dbReference type="RefSeq" id="XP_026734692.1">
    <property type="nucleotide sequence ID" value="XM_026878891.1"/>
</dbReference>
<evidence type="ECO:0000313" key="11">
    <source>
        <dbReference type="RefSeq" id="XP_026734692.1"/>
    </source>
</evidence>
<evidence type="ECO:0000256" key="3">
    <source>
        <dbReference type="ARBA" id="ARBA00023125"/>
    </source>
</evidence>
<dbReference type="SUPFAM" id="SSF50249">
    <property type="entry name" value="Nucleic acid-binding proteins"/>
    <property type="match status" value="3"/>
</dbReference>
<feature type="domain" description="Breast cancer type 2 susceptibility protein helical" evidence="9">
    <location>
        <begin position="1649"/>
        <end position="1701"/>
    </location>
</feature>
<dbReference type="SUPFAM" id="SSF81872">
    <property type="entry name" value="BRCA2 helical domain"/>
    <property type="match status" value="1"/>
</dbReference>
<dbReference type="InterPro" id="IPR002093">
    <property type="entry name" value="BRCA2_repeat"/>
</dbReference>
<dbReference type="KEGG" id="tnl:113498750"/>
<feature type="domain" description="BRCA2 OB1" evidence="7">
    <location>
        <begin position="1707"/>
        <end position="1823"/>
    </location>
</feature>
<dbReference type="GO" id="GO:0005634">
    <property type="term" value="C:nucleus"/>
    <property type="evidence" value="ECO:0007669"/>
    <property type="project" value="TreeGrafter"/>
</dbReference>
<reference evidence="11" key="1">
    <citation type="submission" date="2025-08" db="UniProtKB">
        <authorList>
            <consortium name="RefSeq"/>
        </authorList>
    </citation>
    <scope>IDENTIFICATION</scope>
</reference>
<dbReference type="GO" id="GO:0000724">
    <property type="term" value="P:double-strand break repair via homologous recombination"/>
    <property type="evidence" value="ECO:0007669"/>
    <property type="project" value="InterPro"/>
</dbReference>
<dbReference type="PROSITE" id="PS50138">
    <property type="entry name" value="BRCA2_REPEAT"/>
    <property type="match status" value="13"/>
</dbReference>
<accession>A0A7E5W2F4</accession>
<dbReference type="InParanoid" id="A0A7E5W2F4"/>
<organism evidence="10 11">
    <name type="scientific">Trichoplusia ni</name>
    <name type="common">Cabbage looper</name>
    <dbReference type="NCBI Taxonomy" id="7111"/>
    <lineage>
        <taxon>Eukaryota</taxon>
        <taxon>Metazoa</taxon>
        <taxon>Ecdysozoa</taxon>
        <taxon>Arthropoda</taxon>
        <taxon>Hexapoda</taxon>
        <taxon>Insecta</taxon>
        <taxon>Pterygota</taxon>
        <taxon>Neoptera</taxon>
        <taxon>Endopterygota</taxon>
        <taxon>Lepidoptera</taxon>
        <taxon>Glossata</taxon>
        <taxon>Ditrysia</taxon>
        <taxon>Noctuoidea</taxon>
        <taxon>Noctuidae</taxon>
        <taxon>Plusiinae</taxon>
        <taxon>Trichoplusia</taxon>
    </lineage>
</organism>
<dbReference type="PANTHER" id="PTHR11289:SF0">
    <property type="entry name" value="BREAST CANCER TYPE 2 SUSCEPTIBILITY PROTEIN"/>
    <property type="match status" value="1"/>
</dbReference>
<evidence type="ECO:0000256" key="5">
    <source>
        <dbReference type="ARBA" id="ARBA00023204"/>
    </source>
</evidence>
<evidence type="ECO:0000259" key="9">
    <source>
        <dbReference type="Pfam" id="PF09169"/>
    </source>
</evidence>
<dbReference type="GeneID" id="113498750"/>
<dbReference type="CDD" id="cd04493">
    <property type="entry name" value="BRCA2DBD_OB1"/>
    <property type="match status" value="1"/>
</dbReference>
<feature type="region of interest" description="Disordered" evidence="6">
    <location>
        <begin position="123"/>
        <end position="153"/>
    </location>
</feature>
<feature type="domain" description="BRCA2 OB3" evidence="8">
    <location>
        <begin position="2073"/>
        <end position="2214"/>
    </location>
</feature>
<dbReference type="InterPro" id="IPR012340">
    <property type="entry name" value="NA-bd_OB-fold"/>
</dbReference>
<keyword evidence="2" id="KW-0227">DNA damage</keyword>
<gene>
    <name evidence="11" type="primary">LOC113498750</name>
</gene>
<dbReference type="Pfam" id="PF09169">
    <property type="entry name" value="BRCA-2_helical"/>
    <property type="match status" value="1"/>
</dbReference>
<dbReference type="Pfam" id="PF09103">
    <property type="entry name" value="BRCA-2_OB1"/>
    <property type="match status" value="1"/>
</dbReference>
<dbReference type="Gene3D" id="2.40.50.140">
    <property type="entry name" value="Nucleic acid-binding proteins"/>
    <property type="match status" value="3"/>
</dbReference>
<dbReference type="InterPro" id="IPR036315">
    <property type="entry name" value="BRCA2_hlx_sf"/>
</dbReference>
<dbReference type="SUPFAM" id="SSF81878">
    <property type="entry name" value="BRCA2 tower domain"/>
    <property type="match status" value="1"/>
</dbReference>
<keyword evidence="3" id="KW-0238">DNA-binding</keyword>
<dbReference type="InterPro" id="IPR015525">
    <property type="entry name" value="BRCA2"/>
</dbReference>
<feature type="compositionally biased region" description="Polar residues" evidence="6">
    <location>
        <begin position="2328"/>
        <end position="2359"/>
    </location>
</feature>
<evidence type="ECO:0000256" key="1">
    <source>
        <dbReference type="ARBA" id="ARBA00022737"/>
    </source>
</evidence>
<evidence type="ECO:0000256" key="6">
    <source>
        <dbReference type="SAM" id="MobiDB-lite"/>
    </source>
</evidence>
<keyword evidence="1" id="KW-0677">Repeat</keyword>
<dbReference type="Gene3D" id="6.10.70.10">
    <property type="match status" value="1"/>
</dbReference>
<dbReference type="Pfam" id="PF00634">
    <property type="entry name" value="BRCA2"/>
    <property type="match status" value="12"/>
</dbReference>
<sequence>MTNAIESFEFELKKQSTKTPKTLYNSNKQQNTTIYKPQDVISSVSLQMKAIQVADSLKSGKCDKKLNQLKKSTFLSVNNLPAYEEVAKQTMKFDTQFATDTQLINVIEDAELIDAHAGMTEEFDSSFRQAETEDQRDIEEDSRRMKDAESANEALNVNRNDKIASLLQNSIKNDTGIKNDDRVTAMEFKNDVLIIRNKRKLDTDDDDLIDLFDKNDENKGFKHATDEHTQFEEYSQMLNQCIEIEDEDIERPLSPIFMQKSKPKSKPSTPLVVSLETFEKFEQIAMPIVESNDINTAKHVINSQILDNELLIKVNEVLPPDKEKLTNDVNLKFQIDETDDNGKEIKSLIVEDPDLDIQFLELDKEISEDLIKKAKTENTEILKDEILFSSDEEEFVQKSYQDLPFTCALATSFYNVKDMDETMFVGFQTASNKSIQVFTESFVQAKSLLSNVSERDDDITVTDLVNNCDGNVKSKDVKMDFIDKETELDLECNDDANDNKELCCEEKEVDLVCTNDATKCEGHRNIDFNGKATRLDSACNDDDANMLDVQRKADLIDRETEIGLACNIQAVDNMDIDVVIERPVIITKHEIEIKSVSNSNFQGFKTASNKNIKLSEKALARCNKVFQNIDLNEDFGSQTEEIPKKENKNLINEIINKDEFETINEPETKIMKNHTNDIQSIDDVIIQEFENIEMSLEEDGGIRKVETENVVGIKNETDDNALEKYQDYVKDIDFDNDFTQVDTNDELSENITEIKTLNERTADAKTAEVIEITSIDTIIDNINSNKPSTSKSFIGFKTANHKNIKISKQALAKTKSIFKNIDSTEPKSLEKLNIEEYNTNMDKNNIFEGFKTASNRNIIITKEALAKTANIFKDLDSDIIIPEKYEKEDINENIELSAKQPSTSKEFLGFKTANNKKITISDAALAKTIDIFKEIDVDCKKDNNFNESSTDLPNFVGFKTANNKSIKISETALVKTKNIFKNLDTEDFDFPSKNNEESLKSQKGLTNKFSNDKKKIKKPYPVEDLDRNKDLNKSLQTIDFNESFTNKARFVGFKTANNKNINISETSIAKTKNIFKDIDDNVASSKTEEEINKNVANVEIFEEIDDVPPPLGFIGFKTGHNKEIKVLKAALAKTKNIFKDLNQIKENKSEKDYYPTIIKDVLEANTKINYNEVKSIENTVKEISIPKFQGFTTASNKKVKISEEALIKSKNIFKDTDQYEIKIKEKDDYPTIEKDRENKRKDSPLSFQGFTTASNKKVKISKQALLKSKNIFKDIESDPNTDVINDPTDKYEHEDREIAKGIENPPKFQGFTTASNRKVNISKEALLKTKKIFKDIDNDPNTDFNNDLTNKFEKDGERVTKNDLSDGIDIKNSRSSPIFEGFKTASKKTVSVSKEAIAKSKELFLEIKEPEFLGFKTASNNKVKISEKALKETRKIFDDEILSFKFDKKHHLIEDFSAEMKIQDNDSTKFIKKRNLDIGVKENTDNGAIRNKRCFSEIDTSEINKEKIIVNEILDTQILNDFEESLHTEDFNKTAVTSKRSGSPILSCPKAKKRKKFVTPYSQKQPKCFKTVEKINKNVTGINFTEDYKKNKCFTLKDLQKLKQTNSVTTDPYILKFNFENLLKFEFINERNNLTDSKLNLHLFKDLFTNSVNNKLIPNGWLDNHFKLILWKLISYEVKFNLKFNARNVMDQLKFRYDKELYNAQRPVLRKILEKDDVPSKTMVLCVAGVYVDGVSVASASTTNLELLLTDGWYCIMSTPDKMLAQLVCDGKITVGTKIVTNGAELVNCEQGVSPWEDTSAVRLKIFGNSTRRARWDARLGYHGNGAILSQLSAVKLDGGKVSKLMVFVTRVYPAMYVEKFEDGSTVTRSERLEHLHQMKTEAERQGIMEKLYEEVEKEFADQESQDSEGYTDSCNRTCLDSGSQIAKLMKNSRDPAEFRAHLTSSQTRLLEAHTTKRREHLLEDIQKRIRKKMETAGVNVNRNVVTLLKIRVAGVEDREKIVVTKGMMSIWKPTEEVQEIIKEGAWIDIMNVVPTAVRYSEIQISAGRQSIFSASKYKDVEKIKPYTSLLKRKCYTIKDLAQNPAMATDYNEIDTVGMIFQIDPSISDFDSTKQPFQNVYLADFDKNIICINFWGGLKKFGFHNVLDTGQIVSCVNLQKRAGNTRKTIPHFRVTEFSYFTKTPKSENARTIVDDLNKMFLSLDRRKFCEQCIEIKNNYSSNKNNAENISPYRFNNSDYNQSRNKIFIDSPLARPKTDDNFNLTGLDFESTFRQTDTQNLSEEVLIRKRKVNEKIAKLKMYGEPPPLTNLHIINKSKSASNSYKSPLLTKNNQSKTTHELSNSKSDSCVNVANEKNSPENVGDSPVILNRTYVKSIDPVKIDFDVKDDSHVDHFADDFDGSPPLSLD</sequence>
<evidence type="ECO:0000256" key="2">
    <source>
        <dbReference type="ARBA" id="ARBA00022763"/>
    </source>
</evidence>
<protein>
    <submittedName>
        <fullName evidence="11">Breast cancer type 2 susceptibility protein homolog</fullName>
    </submittedName>
</protein>
<dbReference type="InterPro" id="IPR015252">
    <property type="entry name" value="BRCA2_hlx"/>
</dbReference>
<dbReference type="GO" id="GO:0006355">
    <property type="term" value="P:regulation of DNA-templated transcription"/>
    <property type="evidence" value="ECO:0007669"/>
    <property type="project" value="TreeGrafter"/>
</dbReference>
<name>A0A7E5W2F4_TRINI</name>
<proteinExistence type="predicted"/>
<dbReference type="CTD" id="675"/>
<evidence type="ECO:0000256" key="4">
    <source>
        <dbReference type="ARBA" id="ARBA00023172"/>
    </source>
</evidence>
<dbReference type="GO" id="GO:0003677">
    <property type="term" value="F:DNA binding"/>
    <property type="evidence" value="ECO:0007669"/>
    <property type="project" value="UniProtKB-KW"/>
</dbReference>
<dbReference type="InterPro" id="IPR015188">
    <property type="entry name" value="BRCA2_OB_3"/>
</dbReference>
<evidence type="ECO:0000313" key="10">
    <source>
        <dbReference type="Proteomes" id="UP000322000"/>
    </source>
</evidence>